<dbReference type="GO" id="GO:0015098">
    <property type="term" value="F:molybdate ion transmembrane transporter activity"/>
    <property type="evidence" value="ECO:0007669"/>
    <property type="project" value="InterPro"/>
</dbReference>
<dbReference type="InterPro" id="IPR008509">
    <property type="entry name" value="MOT2/MFSD5"/>
</dbReference>
<proteinExistence type="predicted"/>
<feature type="transmembrane region" description="Helical" evidence="1">
    <location>
        <begin position="188"/>
        <end position="205"/>
    </location>
</feature>
<dbReference type="AlphaFoldDB" id="E4Z703"/>
<evidence type="ECO:0008006" key="3">
    <source>
        <dbReference type="Google" id="ProtNLM"/>
    </source>
</evidence>
<accession>E4Z703</accession>
<dbReference type="Gene3D" id="1.20.1250.20">
    <property type="entry name" value="MFS general substrate transporter like domains"/>
    <property type="match status" value="1"/>
</dbReference>
<dbReference type="Proteomes" id="UP000011014">
    <property type="component" value="Unassembled WGS sequence"/>
</dbReference>
<keyword evidence="1" id="KW-0472">Membrane</keyword>
<organism evidence="2">
    <name type="scientific">Oikopleura dioica</name>
    <name type="common">Tunicate</name>
    <dbReference type="NCBI Taxonomy" id="34765"/>
    <lineage>
        <taxon>Eukaryota</taxon>
        <taxon>Metazoa</taxon>
        <taxon>Chordata</taxon>
        <taxon>Tunicata</taxon>
        <taxon>Appendicularia</taxon>
        <taxon>Copelata</taxon>
        <taxon>Oikopleuridae</taxon>
        <taxon>Oikopleura</taxon>
    </lineage>
</organism>
<dbReference type="InterPro" id="IPR036259">
    <property type="entry name" value="MFS_trans_sf"/>
</dbReference>
<feature type="transmembrane region" description="Helical" evidence="1">
    <location>
        <begin position="296"/>
        <end position="315"/>
    </location>
</feature>
<keyword evidence="1" id="KW-0812">Transmembrane</keyword>
<feature type="transmembrane region" description="Helical" evidence="1">
    <location>
        <begin position="217"/>
        <end position="235"/>
    </location>
</feature>
<name>E4Z703_OIKDI</name>
<feature type="transmembrane region" description="Helical" evidence="1">
    <location>
        <begin position="108"/>
        <end position="127"/>
    </location>
</feature>
<keyword evidence="1" id="KW-1133">Transmembrane helix</keyword>
<dbReference type="PANTHER" id="PTHR23516:SF23">
    <property type="entry name" value="MOLYBDATE-ANION TRANSPORTER"/>
    <property type="match status" value="1"/>
</dbReference>
<dbReference type="SUPFAM" id="SSF103473">
    <property type="entry name" value="MFS general substrate transporter"/>
    <property type="match status" value="1"/>
</dbReference>
<reference evidence="2" key="1">
    <citation type="journal article" date="2010" name="Science">
        <title>Plasticity of animal genome architecture unmasked by rapid evolution of a pelagic tunicate.</title>
        <authorList>
            <person name="Denoeud F."/>
            <person name="Henriet S."/>
            <person name="Mungpakdee S."/>
            <person name="Aury J.M."/>
            <person name="Da Silva C."/>
            <person name="Brinkmann H."/>
            <person name="Mikhaleva J."/>
            <person name="Olsen L.C."/>
            <person name="Jubin C."/>
            <person name="Canestro C."/>
            <person name="Bouquet J.M."/>
            <person name="Danks G."/>
            <person name="Poulain J."/>
            <person name="Campsteijn C."/>
            <person name="Adamski M."/>
            <person name="Cross I."/>
            <person name="Yadetie F."/>
            <person name="Muffato M."/>
            <person name="Louis A."/>
            <person name="Butcher S."/>
            <person name="Tsagkogeorga G."/>
            <person name="Konrad A."/>
            <person name="Singh S."/>
            <person name="Jensen M.F."/>
            <person name="Cong E.H."/>
            <person name="Eikeseth-Otteraa H."/>
            <person name="Noel B."/>
            <person name="Anthouard V."/>
            <person name="Porcel B.M."/>
            <person name="Kachouri-Lafond R."/>
            <person name="Nishino A."/>
            <person name="Ugolini M."/>
            <person name="Chourrout P."/>
            <person name="Nishida H."/>
            <person name="Aasland R."/>
            <person name="Huzurbazar S."/>
            <person name="Westhof E."/>
            <person name="Delsuc F."/>
            <person name="Lehrach H."/>
            <person name="Reinhardt R."/>
            <person name="Weissenbach J."/>
            <person name="Roy S.W."/>
            <person name="Artiguenave F."/>
            <person name="Postlethwait J.H."/>
            <person name="Manak J.R."/>
            <person name="Thompson E.M."/>
            <person name="Jaillon O."/>
            <person name="Du Pasquier L."/>
            <person name="Boudinot P."/>
            <person name="Liberles D.A."/>
            <person name="Volff J.N."/>
            <person name="Philippe H."/>
            <person name="Lenhard B."/>
            <person name="Roest Crollius H."/>
            <person name="Wincker P."/>
            <person name="Chourrout D."/>
        </authorList>
    </citation>
    <scope>NUCLEOTIDE SEQUENCE [LARGE SCALE GENOMIC DNA]</scope>
</reference>
<dbReference type="GO" id="GO:0016020">
    <property type="term" value="C:membrane"/>
    <property type="evidence" value="ECO:0007669"/>
    <property type="project" value="InterPro"/>
</dbReference>
<dbReference type="Pfam" id="PF05631">
    <property type="entry name" value="MFS_5"/>
    <property type="match status" value="1"/>
</dbReference>
<feature type="transmembrane region" description="Helical" evidence="1">
    <location>
        <begin position="33"/>
        <end position="54"/>
    </location>
</feature>
<protein>
    <recommendedName>
        <fullName evidence="3">Major facilitator superfamily (MFS) profile domain-containing protein</fullName>
    </recommendedName>
</protein>
<gene>
    <name evidence="2" type="ORF">GSOID_T00028080001</name>
</gene>
<sequence>GVIWDKCGRLCGIRVYGLMYAASCFLTAHGSSFYALILGRILGGTSTAILFSVFEAWLVSQSGKLGLSGEALGEIFTKQTIVNSLVAVSRRVFIFSQSLADFVSVESVFDLAALVCLVVAIFAGQILQEENYGAAETETKSGFSSAIGTIMSSWPICAVGLVQSLFEGAMYAFVLMWTPALSIEGDDIPHGLIFSALMLAMLNGSLMNDRFNPRLEVVLACSAFALTSVSILSVISIRFAAFLTFESCVGAFWPLMAGLRSKLVPEESRCAVLSLFRVPLNLIVIWLLSSSLALEMIFAVCGAFLLVTVLILINIRSRIY</sequence>
<feature type="non-terminal residue" evidence="2">
    <location>
        <position position="1"/>
    </location>
</feature>
<feature type="transmembrane region" description="Helical" evidence="1">
    <location>
        <begin position="148"/>
        <end position="176"/>
    </location>
</feature>
<evidence type="ECO:0000256" key="1">
    <source>
        <dbReference type="SAM" id="Phobius"/>
    </source>
</evidence>
<dbReference type="PANTHER" id="PTHR23516">
    <property type="entry name" value="SAM (S-ADENOSYL METHIONINE) TRANSPORTER"/>
    <property type="match status" value="1"/>
</dbReference>
<dbReference type="EMBL" id="FN658284">
    <property type="protein sequence ID" value="CBY43481.1"/>
    <property type="molecule type" value="Genomic_DNA"/>
</dbReference>
<evidence type="ECO:0000313" key="2">
    <source>
        <dbReference type="EMBL" id="CBY43481.1"/>
    </source>
</evidence>